<name>A0A6A8DE42_9BACI</name>
<comment type="caution">
    <text evidence="2">The sequence shown here is derived from an EMBL/GenBank/DDBJ whole genome shotgun (WGS) entry which is preliminary data.</text>
</comment>
<dbReference type="GO" id="GO:0016787">
    <property type="term" value="F:hydrolase activity"/>
    <property type="evidence" value="ECO:0007669"/>
    <property type="project" value="UniProtKB-KW"/>
</dbReference>
<dbReference type="CDD" id="cd07721">
    <property type="entry name" value="yflN-like_MBL-fold"/>
    <property type="match status" value="1"/>
</dbReference>
<dbReference type="PANTHER" id="PTHR42951">
    <property type="entry name" value="METALLO-BETA-LACTAMASE DOMAIN-CONTAINING"/>
    <property type="match status" value="1"/>
</dbReference>
<dbReference type="SMART" id="SM00849">
    <property type="entry name" value="Lactamase_B"/>
    <property type="match status" value="1"/>
</dbReference>
<keyword evidence="2" id="KW-0378">Hydrolase</keyword>
<sequence>MDKNPEELEHQDLDMDHAEAEEVLEDLAFYRTLVANVCMIGDPSSGDWVLVDTGVAHYSSRIIAAAEKRFGNNPPKAIILTHGHFDHVGSAKDLAKFWDVPIYIHTEELDYVTGKETYPPADPTVGGGTLSLLSPIFPQKPVNLKKWIKTLPENGEIPFLEEWKYIHTPGHSPGHIVLFRERDRTLITGDAIVTENPESAVAIFIPLQKVYGPPAYFTSNWDDAEQSAKKLAELEPEVLLTGHGLPMEGDILREQLNELADNFMEQAIPKNKKH</sequence>
<evidence type="ECO:0000313" key="3">
    <source>
        <dbReference type="Proteomes" id="UP000799092"/>
    </source>
</evidence>
<dbReference type="AlphaFoldDB" id="A0A6A8DE42"/>
<proteinExistence type="predicted"/>
<dbReference type="InterPro" id="IPR036866">
    <property type="entry name" value="RibonucZ/Hydroxyglut_hydro"/>
</dbReference>
<evidence type="ECO:0000259" key="1">
    <source>
        <dbReference type="SMART" id="SM00849"/>
    </source>
</evidence>
<reference evidence="2" key="1">
    <citation type="submission" date="2019-11" db="EMBL/GenBank/DDBJ databases">
        <authorList>
            <person name="Li J."/>
        </authorList>
    </citation>
    <scope>NUCLEOTIDE SEQUENCE</scope>
    <source>
        <strain evidence="2">B6B</strain>
    </source>
</reference>
<dbReference type="Gene3D" id="3.60.15.10">
    <property type="entry name" value="Ribonuclease Z/Hydroxyacylglutathione hydrolase-like"/>
    <property type="match status" value="1"/>
</dbReference>
<dbReference type="RefSeq" id="WP_153737142.1">
    <property type="nucleotide sequence ID" value="NZ_WJNG01000010.1"/>
</dbReference>
<dbReference type="SUPFAM" id="SSF56281">
    <property type="entry name" value="Metallo-hydrolase/oxidoreductase"/>
    <property type="match status" value="1"/>
</dbReference>
<dbReference type="PANTHER" id="PTHR42951:SF17">
    <property type="entry name" value="METALLO-BETA-LACTAMASE DOMAIN-CONTAINING PROTEIN"/>
    <property type="match status" value="1"/>
</dbReference>
<organism evidence="2 3">
    <name type="scientific">Aquibacillus halophilus</name>
    <dbReference type="NCBI Taxonomy" id="930132"/>
    <lineage>
        <taxon>Bacteria</taxon>
        <taxon>Bacillati</taxon>
        <taxon>Bacillota</taxon>
        <taxon>Bacilli</taxon>
        <taxon>Bacillales</taxon>
        <taxon>Bacillaceae</taxon>
        <taxon>Aquibacillus</taxon>
    </lineage>
</organism>
<evidence type="ECO:0000313" key="2">
    <source>
        <dbReference type="EMBL" id="MRH43510.1"/>
    </source>
</evidence>
<keyword evidence="3" id="KW-1185">Reference proteome</keyword>
<dbReference type="Pfam" id="PF00753">
    <property type="entry name" value="Lactamase_B"/>
    <property type="match status" value="1"/>
</dbReference>
<protein>
    <submittedName>
        <fullName evidence="2">MBL fold metallo-hydrolase</fullName>
    </submittedName>
</protein>
<dbReference type="InterPro" id="IPR001279">
    <property type="entry name" value="Metallo-B-lactamas"/>
</dbReference>
<dbReference type="EMBL" id="WJNG01000010">
    <property type="protein sequence ID" value="MRH43510.1"/>
    <property type="molecule type" value="Genomic_DNA"/>
</dbReference>
<accession>A0A6A8DE42</accession>
<gene>
    <name evidence="2" type="ORF">GH741_12555</name>
</gene>
<feature type="domain" description="Metallo-beta-lactamase" evidence="1">
    <location>
        <begin position="34"/>
        <end position="243"/>
    </location>
</feature>
<dbReference type="Proteomes" id="UP000799092">
    <property type="component" value="Unassembled WGS sequence"/>
</dbReference>
<dbReference type="InterPro" id="IPR050855">
    <property type="entry name" value="NDM-1-like"/>
</dbReference>
<dbReference type="OrthoDB" id="9802248at2"/>